<keyword evidence="2" id="KW-0175">Coiled coil</keyword>
<keyword evidence="4" id="KW-1185">Reference proteome</keyword>
<dbReference type="InterPro" id="IPR005024">
    <property type="entry name" value="Snf7_fam"/>
</dbReference>
<gene>
    <name evidence="3" type="ORF">NLS_LOCUS6412</name>
</gene>
<dbReference type="Gene3D" id="6.10.140.1230">
    <property type="match status" value="1"/>
</dbReference>
<dbReference type="Proteomes" id="UP000277928">
    <property type="component" value="Unassembled WGS sequence"/>
</dbReference>
<sequence length="286" mass="33070">MLEKQGSSESTNVVRTRMLVYRCLYRFHGGLRESWCFQWCFAWLGYMMRLGFREVWDIPVLSLMRKMQMMGIFGRDKKVDTKEAVRELQRKMRIELRQLDRQIHAIEREEMKVKRQIKESAKKGDRDVCVVLAKSILQSRKAVSKIHGTKAQINSVVMGMQQQLATVRMAGSLQQSTDVMKNMQQLVKVPEIMSTMRELSREMAKIGIIDEMAEEIMESMEPEELEEEAQEEVDRILYEITAGELGKAPSAVKDTLAVEPENILAGAEGHGVDYDEMRARLEFLKN</sequence>
<dbReference type="EMBL" id="UYRX01000563">
    <property type="protein sequence ID" value="VDK83904.1"/>
    <property type="molecule type" value="Genomic_DNA"/>
</dbReference>
<evidence type="ECO:0000313" key="4">
    <source>
        <dbReference type="Proteomes" id="UP000277928"/>
    </source>
</evidence>
<reference evidence="3 4" key="1">
    <citation type="submission" date="2018-08" db="EMBL/GenBank/DDBJ databases">
        <authorList>
            <person name="Laetsch R D."/>
            <person name="Stevens L."/>
            <person name="Kumar S."/>
            <person name="Blaxter L. M."/>
        </authorList>
    </citation>
    <scope>NUCLEOTIDE SEQUENCE [LARGE SCALE GENOMIC DNA]</scope>
</reference>
<protein>
    <recommendedName>
        <fullName evidence="5">Charged multivesicular body protein 3</fullName>
    </recommendedName>
</protein>
<feature type="coiled-coil region" evidence="2">
    <location>
        <begin position="82"/>
        <end position="116"/>
    </location>
</feature>
<dbReference type="OrthoDB" id="2329734at2759"/>
<comment type="similarity">
    <text evidence="1">Belongs to the SNF7 family.</text>
</comment>
<dbReference type="STRING" id="42156.A0A3P6V0D9"/>
<proteinExistence type="inferred from homology"/>
<organism evidence="3 4">
    <name type="scientific">Litomosoides sigmodontis</name>
    <name type="common">Filarial nematode worm</name>
    <dbReference type="NCBI Taxonomy" id="42156"/>
    <lineage>
        <taxon>Eukaryota</taxon>
        <taxon>Metazoa</taxon>
        <taxon>Ecdysozoa</taxon>
        <taxon>Nematoda</taxon>
        <taxon>Chromadorea</taxon>
        <taxon>Rhabditida</taxon>
        <taxon>Spirurina</taxon>
        <taxon>Spiruromorpha</taxon>
        <taxon>Filarioidea</taxon>
        <taxon>Onchocercidae</taxon>
        <taxon>Litomosoides</taxon>
    </lineage>
</organism>
<dbReference type="PANTHER" id="PTHR10476">
    <property type="entry name" value="CHARGED MULTIVESICULAR BODY PROTEIN"/>
    <property type="match status" value="1"/>
</dbReference>
<name>A0A3P6V0D9_LITSI</name>
<evidence type="ECO:0000313" key="3">
    <source>
        <dbReference type="EMBL" id="VDK83904.1"/>
    </source>
</evidence>
<evidence type="ECO:0000256" key="1">
    <source>
        <dbReference type="ARBA" id="ARBA00006190"/>
    </source>
</evidence>
<dbReference type="GO" id="GO:0007034">
    <property type="term" value="P:vacuolar transport"/>
    <property type="evidence" value="ECO:0007669"/>
    <property type="project" value="InterPro"/>
</dbReference>
<dbReference type="Pfam" id="PF03357">
    <property type="entry name" value="Snf7"/>
    <property type="match status" value="1"/>
</dbReference>
<evidence type="ECO:0000256" key="2">
    <source>
        <dbReference type="SAM" id="Coils"/>
    </source>
</evidence>
<evidence type="ECO:0008006" key="5">
    <source>
        <dbReference type="Google" id="ProtNLM"/>
    </source>
</evidence>
<dbReference type="AlphaFoldDB" id="A0A3P6V0D9"/>
<accession>A0A3P6V0D9</accession>
<dbReference type="OMA" id="IMESMEP"/>